<evidence type="ECO:0000256" key="1">
    <source>
        <dbReference type="SAM" id="MobiDB-lite"/>
    </source>
</evidence>
<feature type="signal peptide" evidence="2">
    <location>
        <begin position="1"/>
        <end position="19"/>
    </location>
</feature>
<dbReference type="Proteomes" id="UP000669060">
    <property type="component" value="Unassembled WGS sequence"/>
</dbReference>
<dbReference type="GO" id="GO:0003743">
    <property type="term" value="F:translation initiation factor activity"/>
    <property type="evidence" value="ECO:0007669"/>
    <property type="project" value="UniProtKB-KW"/>
</dbReference>
<feature type="chain" id="PRO_5046346453" evidence="2">
    <location>
        <begin position="20"/>
        <end position="168"/>
    </location>
</feature>
<protein>
    <submittedName>
        <fullName evidence="3">Translation initiation factor 2</fullName>
    </submittedName>
</protein>
<proteinExistence type="predicted"/>
<sequence>MLRRFVVLLCLPLLLSACGDEEKAAPPPASPAAAPQAVTPVVPPVPVARPEAAPAAQPSAKTEPLPAKAGASAEAPRKPVKKPEKVAASKQPAPLPPIDMHLPSDLVLASAAAAPVEAEKSLLPPMFVEKSSQGSFQLNGKLLHKEHAREDDYWQTVEGAELQFEFKH</sequence>
<dbReference type="RefSeq" id="WP_208315271.1">
    <property type="nucleotide sequence ID" value="NZ_JAELYA010000007.1"/>
</dbReference>
<dbReference type="EMBL" id="JAELYA010000007">
    <property type="protein sequence ID" value="MBO3277077.1"/>
    <property type="molecule type" value="Genomic_DNA"/>
</dbReference>
<keyword evidence="3" id="KW-0648">Protein biosynthesis</keyword>
<comment type="caution">
    <text evidence="3">The sequence shown here is derived from an EMBL/GenBank/DDBJ whole genome shotgun (WGS) entry which is preliminary data.</text>
</comment>
<feature type="region of interest" description="Disordered" evidence="1">
    <location>
        <begin position="42"/>
        <end position="98"/>
    </location>
</feature>
<organism evidence="3 4">
    <name type="scientific">Pseudomonas schmalbachii</name>
    <dbReference type="NCBI Taxonomy" id="2816993"/>
    <lineage>
        <taxon>Bacteria</taxon>
        <taxon>Pseudomonadati</taxon>
        <taxon>Pseudomonadota</taxon>
        <taxon>Gammaproteobacteria</taxon>
        <taxon>Pseudomonadales</taxon>
        <taxon>Pseudomonadaceae</taxon>
        <taxon>Pseudomonas</taxon>
    </lineage>
</organism>
<evidence type="ECO:0000313" key="3">
    <source>
        <dbReference type="EMBL" id="MBO3277077.1"/>
    </source>
</evidence>
<feature type="compositionally biased region" description="Basic and acidic residues" evidence="1">
    <location>
        <begin position="75"/>
        <end position="87"/>
    </location>
</feature>
<reference evidence="3 4" key="1">
    <citation type="submission" date="2020-12" db="EMBL/GenBank/DDBJ databases">
        <title>Pseudomonas schmalbachii sp. nov. isolated from millipede gut.</title>
        <authorList>
            <person name="Shelomi M."/>
        </authorList>
    </citation>
    <scope>NUCLEOTIDE SEQUENCE [LARGE SCALE GENOMIC DNA]</scope>
    <source>
        <strain evidence="3 4">Milli4</strain>
    </source>
</reference>
<keyword evidence="2" id="KW-0732">Signal</keyword>
<feature type="compositionally biased region" description="Low complexity" evidence="1">
    <location>
        <begin position="48"/>
        <end position="60"/>
    </location>
</feature>
<evidence type="ECO:0000256" key="2">
    <source>
        <dbReference type="SAM" id="SignalP"/>
    </source>
</evidence>
<keyword evidence="4" id="KW-1185">Reference proteome</keyword>
<keyword evidence="3" id="KW-0396">Initiation factor</keyword>
<name>A0ABS3TTU4_9PSED</name>
<accession>A0ABS3TTU4</accession>
<dbReference type="PROSITE" id="PS51257">
    <property type="entry name" value="PROKAR_LIPOPROTEIN"/>
    <property type="match status" value="1"/>
</dbReference>
<evidence type="ECO:0000313" key="4">
    <source>
        <dbReference type="Proteomes" id="UP000669060"/>
    </source>
</evidence>
<gene>
    <name evidence="3" type="ORF">JFY56_17800</name>
</gene>